<organism evidence="1 2">
    <name type="scientific">Catenaria anguillulae PL171</name>
    <dbReference type="NCBI Taxonomy" id="765915"/>
    <lineage>
        <taxon>Eukaryota</taxon>
        <taxon>Fungi</taxon>
        <taxon>Fungi incertae sedis</taxon>
        <taxon>Blastocladiomycota</taxon>
        <taxon>Blastocladiomycetes</taxon>
        <taxon>Blastocladiales</taxon>
        <taxon>Catenariaceae</taxon>
        <taxon>Catenaria</taxon>
    </lineage>
</organism>
<protein>
    <submittedName>
        <fullName evidence="1">Uncharacterized protein</fullName>
    </submittedName>
</protein>
<evidence type="ECO:0000313" key="2">
    <source>
        <dbReference type="Proteomes" id="UP000193411"/>
    </source>
</evidence>
<name>A0A1Y2H4M8_9FUNG</name>
<gene>
    <name evidence="1" type="ORF">BCR44DRAFT_1449666</name>
</gene>
<accession>A0A1Y2H4M8</accession>
<keyword evidence="2" id="KW-1185">Reference proteome</keyword>
<dbReference type="AlphaFoldDB" id="A0A1Y2H4M8"/>
<proteinExistence type="predicted"/>
<evidence type="ECO:0000313" key="1">
    <source>
        <dbReference type="EMBL" id="ORZ29509.1"/>
    </source>
</evidence>
<reference evidence="1 2" key="1">
    <citation type="submission" date="2016-07" db="EMBL/GenBank/DDBJ databases">
        <title>Pervasive Adenine N6-methylation of Active Genes in Fungi.</title>
        <authorList>
            <consortium name="DOE Joint Genome Institute"/>
            <person name="Mondo S.J."/>
            <person name="Dannebaum R.O."/>
            <person name="Kuo R.C."/>
            <person name="Labutti K."/>
            <person name="Haridas S."/>
            <person name="Kuo A."/>
            <person name="Salamov A."/>
            <person name="Ahrendt S.R."/>
            <person name="Lipzen A."/>
            <person name="Sullivan W."/>
            <person name="Andreopoulos W.B."/>
            <person name="Clum A."/>
            <person name="Lindquist E."/>
            <person name="Daum C."/>
            <person name="Ramamoorthy G.K."/>
            <person name="Gryganskyi A."/>
            <person name="Culley D."/>
            <person name="Magnuson J.K."/>
            <person name="James T.Y."/>
            <person name="O'Malley M.A."/>
            <person name="Stajich J.E."/>
            <person name="Spatafora J.W."/>
            <person name="Visel A."/>
            <person name="Grigoriev I.V."/>
        </authorList>
    </citation>
    <scope>NUCLEOTIDE SEQUENCE [LARGE SCALE GENOMIC DNA]</scope>
    <source>
        <strain evidence="1 2">PL171</strain>
    </source>
</reference>
<dbReference type="EMBL" id="MCFL01000163">
    <property type="protein sequence ID" value="ORZ29509.1"/>
    <property type="molecule type" value="Genomic_DNA"/>
</dbReference>
<comment type="caution">
    <text evidence="1">The sequence shown here is derived from an EMBL/GenBank/DDBJ whole genome shotgun (WGS) entry which is preliminary data.</text>
</comment>
<sequence>MQSATFIVEGAPMPRRAENNGDKVNNLLLHLGRAANTLSTSKRVLSIHYAQAIHEALPLEFPQQYSLPFVVQEMLRALFPDPAINPALSLAPANVIHLQPTAREYKQYQKEGSFDVRKFLRSKRGSIQDHHDFMVLTRCIPHKRRLDEDGADVTVKVQDPPKNHCRFDLNGIEWAVCGVGRHVGHFDCGHCLAIFLDPSSVKSKPRWGGH</sequence>
<dbReference type="Proteomes" id="UP000193411">
    <property type="component" value="Unassembled WGS sequence"/>
</dbReference>